<reference evidence="2" key="1">
    <citation type="submission" date="2021-01" db="EMBL/GenBank/DDBJ databases">
        <authorList>
            <person name="Corre E."/>
            <person name="Pelletier E."/>
            <person name="Niang G."/>
            <person name="Scheremetjew M."/>
            <person name="Finn R."/>
            <person name="Kale V."/>
            <person name="Holt S."/>
            <person name="Cochrane G."/>
            <person name="Meng A."/>
            <person name="Brown T."/>
            <person name="Cohen L."/>
        </authorList>
    </citation>
    <scope>NUCLEOTIDE SEQUENCE</scope>
    <source>
        <strain evidence="2">CCMP2058</strain>
    </source>
</reference>
<dbReference type="Gene3D" id="1.25.40.20">
    <property type="entry name" value="Ankyrin repeat-containing domain"/>
    <property type="match status" value="1"/>
</dbReference>
<name>A0A7S0DTT1_9EUKA</name>
<dbReference type="InterPro" id="IPR036770">
    <property type="entry name" value="Ankyrin_rpt-contain_sf"/>
</dbReference>
<feature type="compositionally biased region" description="Acidic residues" evidence="1">
    <location>
        <begin position="511"/>
        <end position="528"/>
    </location>
</feature>
<proteinExistence type="predicted"/>
<feature type="region of interest" description="Disordered" evidence="1">
    <location>
        <begin position="509"/>
        <end position="528"/>
    </location>
</feature>
<protein>
    <submittedName>
        <fullName evidence="2">Uncharacterized protein</fullName>
    </submittedName>
</protein>
<dbReference type="AlphaFoldDB" id="A0A7S0DTT1"/>
<organism evidence="2">
    <name type="scientific">Amorphochlora amoebiformis</name>
    <dbReference type="NCBI Taxonomy" id="1561963"/>
    <lineage>
        <taxon>Eukaryota</taxon>
        <taxon>Sar</taxon>
        <taxon>Rhizaria</taxon>
        <taxon>Cercozoa</taxon>
        <taxon>Chlorarachniophyceae</taxon>
        <taxon>Amorphochlora</taxon>
    </lineage>
</organism>
<accession>A0A7S0DTT1</accession>
<feature type="compositionally biased region" description="Basic residues" evidence="1">
    <location>
        <begin position="614"/>
        <end position="623"/>
    </location>
</feature>
<evidence type="ECO:0000313" key="2">
    <source>
        <dbReference type="EMBL" id="CAD8465077.1"/>
    </source>
</evidence>
<dbReference type="SUPFAM" id="SSF48403">
    <property type="entry name" value="Ankyrin repeat"/>
    <property type="match status" value="1"/>
</dbReference>
<gene>
    <name evidence="2" type="ORF">LAMO00422_LOCUS24044</name>
</gene>
<evidence type="ECO:0000256" key="1">
    <source>
        <dbReference type="SAM" id="MobiDB-lite"/>
    </source>
</evidence>
<sequence length="623" mass="74314">MSEDDSDEDIDAQQRYEEKRLAHGEKMHGPYQYHFETPELLARLEMIETELKNCTQAYLALKARWLGKDHRNVTKYQVDKLRKQKRVWQKRRRGLIRHIKTRDDYKFPRKPHQIRKAQQGGGDFPEHTYFEVFCNDHPRWNEDDGLPGKFVRFIKGDTKSRLKLQRQTRRKFPKDWYEHVWREPCTAVYRLDWGVHNNTQTVQALLKWFRRMQHKTGDRASMIQFRRQHGLWYSRRWELSQQAQKENMYVIWPARPRHERRLFLLQQGFDNQNQWKLQKPLKEILGVPMDVQYKQYLDRKKDKYERDKNGRFGWAKNLGPGKCQIPREFKLPLGERKPINHKEWVDAVRYWKFMEDANLTGQYKRNQLLYILRHKLEYEVFPNETMAAFQTGKMGERLWRAVYDNKPRYVRRTLELRPDLKDYIGIYNSEPCVFTAARMNRTECLAILLEYGANLRVKGGRCLGMIGNESPLQYARRKKFREAVRIMEEEIDRRNARDGYISQARQYFKSDDDDGDEETETVSGEDDQLGGVAKDFQALSLTTGARKVKRCAHCTMPLPPNVRLPYTCKCGWKNEALPRISSRKNRWSGGSSLSDAQAFSSAGEEQWEQDRKSIRGRKQPQTN</sequence>
<feature type="region of interest" description="Disordered" evidence="1">
    <location>
        <begin position="583"/>
        <end position="623"/>
    </location>
</feature>
<feature type="compositionally biased region" description="Polar residues" evidence="1">
    <location>
        <begin position="588"/>
        <end position="600"/>
    </location>
</feature>
<dbReference type="EMBL" id="HBEM01035119">
    <property type="protein sequence ID" value="CAD8465077.1"/>
    <property type="molecule type" value="Transcribed_RNA"/>
</dbReference>